<reference evidence="2" key="1">
    <citation type="submission" date="2021-06" db="EMBL/GenBank/DDBJ databases">
        <authorList>
            <person name="Hodson N. C."/>
            <person name="Mongue J. A."/>
            <person name="Jaron S. K."/>
        </authorList>
    </citation>
    <scope>NUCLEOTIDE SEQUENCE</scope>
</reference>
<keyword evidence="3" id="KW-1185">Reference proteome</keyword>
<gene>
    <name evidence="2" type="ORF">AFUS01_LOCUS21554</name>
</gene>
<keyword evidence="1" id="KW-0812">Transmembrane</keyword>
<comment type="caution">
    <text evidence="2">The sequence shown here is derived from an EMBL/GenBank/DDBJ whole genome shotgun (WGS) entry which is preliminary data.</text>
</comment>
<name>A0A8J2PDH6_9HEXA</name>
<accession>A0A8J2PDH6</accession>
<organism evidence="2 3">
    <name type="scientific">Allacma fusca</name>
    <dbReference type="NCBI Taxonomy" id="39272"/>
    <lineage>
        <taxon>Eukaryota</taxon>
        <taxon>Metazoa</taxon>
        <taxon>Ecdysozoa</taxon>
        <taxon>Arthropoda</taxon>
        <taxon>Hexapoda</taxon>
        <taxon>Collembola</taxon>
        <taxon>Symphypleona</taxon>
        <taxon>Sminthuridae</taxon>
        <taxon>Allacma</taxon>
    </lineage>
</organism>
<dbReference type="Proteomes" id="UP000708208">
    <property type="component" value="Unassembled WGS sequence"/>
</dbReference>
<proteinExistence type="predicted"/>
<evidence type="ECO:0000313" key="3">
    <source>
        <dbReference type="Proteomes" id="UP000708208"/>
    </source>
</evidence>
<feature type="transmembrane region" description="Helical" evidence="1">
    <location>
        <begin position="145"/>
        <end position="163"/>
    </location>
</feature>
<protein>
    <submittedName>
        <fullName evidence="2">Uncharacterized protein</fullName>
    </submittedName>
</protein>
<feature type="non-terminal residue" evidence="2">
    <location>
        <position position="166"/>
    </location>
</feature>
<keyword evidence="1" id="KW-0472">Membrane</keyword>
<keyword evidence="1" id="KW-1133">Transmembrane helix</keyword>
<feature type="transmembrane region" description="Helical" evidence="1">
    <location>
        <begin position="20"/>
        <end position="40"/>
    </location>
</feature>
<dbReference type="EMBL" id="CAJVCH010242647">
    <property type="protein sequence ID" value="CAG7733086.1"/>
    <property type="molecule type" value="Genomic_DNA"/>
</dbReference>
<feature type="transmembrane region" description="Helical" evidence="1">
    <location>
        <begin position="60"/>
        <end position="83"/>
    </location>
</feature>
<evidence type="ECO:0000256" key="1">
    <source>
        <dbReference type="SAM" id="Phobius"/>
    </source>
</evidence>
<evidence type="ECO:0000313" key="2">
    <source>
        <dbReference type="EMBL" id="CAG7733086.1"/>
    </source>
</evidence>
<sequence>GDRKSRWSEMSRQRVLLRTAVPVGALMPPLFHLSLFLAGSDGFNFVYNYLPEETRAESTLLFFLFALAEFFLVLIWFSSAGYAQLLELMMFEFLNCYLRCGLHVMKTEEMDKTSTKERMFRGYRRLREVQIYIQNFNIVSKGPILAYKFLFLVISISLGFYGFKNF</sequence>
<dbReference type="AlphaFoldDB" id="A0A8J2PDH6"/>